<reference evidence="2 3" key="1">
    <citation type="submission" date="2016-03" db="EMBL/GenBank/DDBJ databases">
        <title>Cyphomyrmex costatus WGS genome.</title>
        <authorList>
            <person name="Nygaard S."/>
            <person name="Hu H."/>
            <person name="Boomsma J."/>
            <person name="Zhang G."/>
        </authorList>
    </citation>
    <scope>NUCLEOTIDE SEQUENCE [LARGE SCALE GENOMIC DNA]</scope>
    <source>
        <strain evidence="2">MS0001</strain>
        <tissue evidence="2">Whole body</tissue>
    </source>
</reference>
<dbReference type="AlphaFoldDB" id="A0A151IJP9"/>
<accession>A0A151IJP9</accession>
<feature type="compositionally biased region" description="Basic residues" evidence="1">
    <location>
        <begin position="31"/>
        <end position="41"/>
    </location>
</feature>
<organism evidence="2 3">
    <name type="scientific">Cyphomyrmex costatus</name>
    <dbReference type="NCBI Taxonomy" id="456900"/>
    <lineage>
        <taxon>Eukaryota</taxon>
        <taxon>Metazoa</taxon>
        <taxon>Ecdysozoa</taxon>
        <taxon>Arthropoda</taxon>
        <taxon>Hexapoda</taxon>
        <taxon>Insecta</taxon>
        <taxon>Pterygota</taxon>
        <taxon>Neoptera</taxon>
        <taxon>Endopterygota</taxon>
        <taxon>Hymenoptera</taxon>
        <taxon>Apocrita</taxon>
        <taxon>Aculeata</taxon>
        <taxon>Formicoidea</taxon>
        <taxon>Formicidae</taxon>
        <taxon>Myrmicinae</taxon>
        <taxon>Cyphomyrmex</taxon>
    </lineage>
</organism>
<dbReference type="EMBL" id="KQ977362">
    <property type="protein sequence ID" value="KYN03306.1"/>
    <property type="molecule type" value="Genomic_DNA"/>
</dbReference>
<feature type="region of interest" description="Disordered" evidence="1">
    <location>
        <begin position="1"/>
        <end position="62"/>
    </location>
</feature>
<sequence>MKERTVTHRLAEREQSHRHLPGTLRGSLNHTHNHHHNHPHRHELPPSTYFAPPPPPPASSYITVQRGCALHSR</sequence>
<feature type="compositionally biased region" description="Basic and acidic residues" evidence="1">
    <location>
        <begin position="1"/>
        <end position="17"/>
    </location>
</feature>
<evidence type="ECO:0000313" key="2">
    <source>
        <dbReference type="EMBL" id="KYN03306.1"/>
    </source>
</evidence>
<protein>
    <submittedName>
        <fullName evidence="2">Uncharacterized protein</fullName>
    </submittedName>
</protein>
<proteinExistence type="predicted"/>
<keyword evidence="3" id="KW-1185">Reference proteome</keyword>
<evidence type="ECO:0000256" key="1">
    <source>
        <dbReference type="SAM" id="MobiDB-lite"/>
    </source>
</evidence>
<evidence type="ECO:0000313" key="3">
    <source>
        <dbReference type="Proteomes" id="UP000078542"/>
    </source>
</evidence>
<dbReference type="Proteomes" id="UP000078542">
    <property type="component" value="Unassembled WGS sequence"/>
</dbReference>
<gene>
    <name evidence="2" type="ORF">ALC62_05856</name>
</gene>
<name>A0A151IJP9_9HYME</name>